<feature type="transmembrane region" description="Helical" evidence="1">
    <location>
        <begin position="80"/>
        <end position="99"/>
    </location>
</feature>
<keyword evidence="1" id="KW-0472">Membrane</keyword>
<name>A0A2H1FC55_9ARCH</name>
<feature type="transmembrane region" description="Helical" evidence="1">
    <location>
        <begin position="20"/>
        <end position="40"/>
    </location>
</feature>
<evidence type="ECO:0000313" key="2">
    <source>
        <dbReference type="EMBL" id="SMH70345.1"/>
    </source>
</evidence>
<evidence type="ECO:0000313" key="3">
    <source>
        <dbReference type="Proteomes" id="UP000230607"/>
    </source>
</evidence>
<organism evidence="2 3">
    <name type="scientific">Candidatus Nitrosotalea okcheonensis</name>
    <dbReference type="NCBI Taxonomy" id="1903276"/>
    <lineage>
        <taxon>Archaea</taxon>
        <taxon>Nitrososphaerota</taxon>
        <taxon>Nitrososphaeria</taxon>
        <taxon>Nitrosotaleales</taxon>
        <taxon>Nitrosotaleaceae</taxon>
        <taxon>Nitrosotalea</taxon>
    </lineage>
</organism>
<gene>
    <name evidence="2" type="ORF">NCS_10152</name>
</gene>
<proteinExistence type="predicted"/>
<dbReference type="AlphaFoldDB" id="A0A2H1FC55"/>
<dbReference type="EMBL" id="LT841358">
    <property type="protein sequence ID" value="SMH70345.1"/>
    <property type="molecule type" value="Genomic_DNA"/>
</dbReference>
<dbReference type="Proteomes" id="UP000230607">
    <property type="component" value="Chromosome 1"/>
</dbReference>
<sequence>MSKESKEGKDREDKFMAKTVVIVGGAAILSFGVFLLLIPVSSIGTATDTHEACNSVIGTLGKVFSSEISQRCQQVEDMAFGSYALIGIGTLLVIVGAIYKKIKS</sequence>
<keyword evidence="1" id="KW-0812">Transmembrane</keyword>
<reference evidence="3" key="1">
    <citation type="submission" date="2017-03" db="EMBL/GenBank/DDBJ databases">
        <authorList>
            <person name="Herbold C."/>
        </authorList>
    </citation>
    <scope>NUCLEOTIDE SEQUENCE [LARGE SCALE GENOMIC DNA]</scope>
</reference>
<evidence type="ECO:0000256" key="1">
    <source>
        <dbReference type="SAM" id="Phobius"/>
    </source>
</evidence>
<dbReference type="RefSeq" id="WP_157926506.1">
    <property type="nucleotide sequence ID" value="NZ_LT841358.1"/>
</dbReference>
<keyword evidence="1" id="KW-1133">Transmembrane helix</keyword>
<accession>A0A2H1FC55</accession>
<keyword evidence="3" id="KW-1185">Reference proteome</keyword>
<protein>
    <submittedName>
        <fullName evidence="2">Uncharacterized protein</fullName>
    </submittedName>
</protein>